<sequence>MKEEEEAVATTEGGGGDKYQSESSHGNGVDTKREYCMVRSRQRVLLFSRPQVTSLSSLFLQKQRSHMKNAHPSPLSMNSEVKNAPCLPGILRRFLCASISDDIVPIDNSESGNLGLEWKKTVQKKPSATPCIVARLMGLDSMSVFPYTPPESVEQSQFSNSVENCLGFPCAERNGAENEDFIVLSFGLEDKEERAKVDCKEAKIAIGDIKERRKETKKGRRINEHKKSQEKTALERKHSNGNGPMISFTKNDGVHEKSSRIYKCDSNIRPVKQKEMLISMAKTNSTMKTITSCNHQSMSPVSVLDYPLFDGEYIININSLNSGNAEHNSPKPDNSKSFSFKFDNLTSASSSFYLKTISRPRDMVFLQESSKRSSNICMLMVEELKNSTWISKEVWRSKEFSEVAAAVESEVLDLLLEETISENFTCNKIGFINHI</sequence>
<dbReference type="PANTHER" id="PTHR35499:SF1">
    <property type="entry name" value="DUF3741 DOMAIN-CONTAINING PROTEIN"/>
    <property type="match status" value="1"/>
</dbReference>
<feature type="region of interest" description="Disordered" evidence="1">
    <location>
        <begin position="213"/>
        <end position="254"/>
    </location>
</feature>
<protein>
    <recommendedName>
        <fullName evidence="2">DUF3741 domain-containing protein</fullName>
    </recommendedName>
</protein>
<dbReference type="AlphaFoldDB" id="A0AAQ3QDM6"/>
<keyword evidence="4" id="KW-1185">Reference proteome</keyword>
<dbReference type="PANTHER" id="PTHR35499">
    <property type="entry name" value="OS05G0128300 PROTEIN"/>
    <property type="match status" value="1"/>
</dbReference>
<accession>A0AAQ3QDM6</accession>
<feature type="compositionally biased region" description="Basic and acidic residues" evidence="1">
    <location>
        <begin position="221"/>
        <end position="238"/>
    </location>
</feature>
<evidence type="ECO:0000313" key="3">
    <source>
        <dbReference type="EMBL" id="WOL04620.1"/>
    </source>
</evidence>
<gene>
    <name evidence="3" type="ORF">Cni_G13342</name>
</gene>
<feature type="domain" description="DUF3741" evidence="2">
    <location>
        <begin position="129"/>
        <end position="142"/>
    </location>
</feature>
<evidence type="ECO:0000256" key="1">
    <source>
        <dbReference type="SAM" id="MobiDB-lite"/>
    </source>
</evidence>
<feature type="region of interest" description="Disordered" evidence="1">
    <location>
        <begin position="1"/>
        <end position="32"/>
    </location>
</feature>
<organism evidence="3 4">
    <name type="scientific">Canna indica</name>
    <name type="common">Indian-shot</name>
    <dbReference type="NCBI Taxonomy" id="4628"/>
    <lineage>
        <taxon>Eukaryota</taxon>
        <taxon>Viridiplantae</taxon>
        <taxon>Streptophyta</taxon>
        <taxon>Embryophyta</taxon>
        <taxon>Tracheophyta</taxon>
        <taxon>Spermatophyta</taxon>
        <taxon>Magnoliopsida</taxon>
        <taxon>Liliopsida</taxon>
        <taxon>Zingiberales</taxon>
        <taxon>Cannaceae</taxon>
        <taxon>Canna</taxon>
    </lineage>
</organism>
<dbReference type="Pfam" id="PF14383">
    <property type="entry name" value="VARLMGL"/>
    <property type="match status" value="1"/>
</dbReference>
<dbReference type="EMBL" id="CP136893">
    <property type="protein sequence ID" value="WOL04620.1"/>
    <property type="molecule type" value="Genomic_DNA"/>
</dbReference>
<dbReference type="Proteomes" id="UP001327560">
    <property type="component" value="Chromosome 4"/>
</dbReference>
<evidence type="ECO:0000259" key="2">
    <source>
        <dbReference type="Pfam" id="PF14383"/>
    </source>
</evidence>
<name>A0AAQ3QDM6_9LILI</name>
<evidence type="ECO:0000313" key="4">
    <source>
        <dbReference type="Proteomes" id="UP001327560"/>
    </source>
</evidence>
<dbReference type="InterPro" id="IPR032795">
    <property type="entry name" value="DUF3741-assoc"/>
</dbReference>
<reference evidence="3 4" key="1">
    <citation type="submission" date="2023-10" db="EMBL/GenBank/DDBJ databases">
        <title>Chromosome-scale genome assembly provides insights into flower coloration mechanisms of Canna indica.</title>
        <authorList>
            <person name="Li C."/>
        </authorList>
    </citation>
    <scope>NUCLEOTIDE SEQUENCE [LARGE SCALE GENOMIC DNA]</scope>
    <source>
        <tissue evidence="3">Flower</tissue>
    </source>
</reference>
<proteinExistence type="predicted"/>